<dbReference type="InterPro" id="IPR001679">
    <property type="entry name" value="DNA_ligase"/>
</dbReference>
<feature type="non-terminal residue" evidence="15">
    <location>
        <position position="1"/>
    </location>
</feature>
<dbReference type="SUPFAM" id="SSF47781">
    <property type="entry name" value="RuvA domain 2-like"/>
    <property type="match status" value="1"/>
</dbReference>
<dbReference type="NCBIfam" id="NF005932">
    <property type="entry name" value="PRK07956.1"/>
    <property type="match status" value="1"/>
</dbReference>
<dbReference type="Gene3D" id="3.30.470.30">
    <property type="entry name" value="DNA ligase/mRNA capping enzyme"/>
    <property type="match status" value="1"/>
</dbReference>
<dbReference type="Proteomes" id="UP000316253">
    <property type="component" value="Unassembled WGS sequence"/>
</dbReference>
<dbReference type="Gene3D" id="1.10.150.20">
    <property type="entry name" value="5' to 3' exonuclease, C-terminal subdomain"/>
    <property type="match status" value="2"/>
</dbReference>
<dbReference type="InterPro" id="IPR036420">
    <property type="entry name" value="BRCT_dom_sf"/>
</dbReference>
<dbReference type="PANTHER" id="PTHR23389">
    <property type="entry name" value="CHROMOSOME TRANSMISSION FIDELITY FACTOR 18"/>
    <property type="match status" value="1"/>
</dbReference>
<dbReference type="SUPFAM" id="SSF50249">
    <property type="entry name" value="Nucleic acid-binding proteins"/>
    <property type="match status" value="1"/>
</dbReference>
<evidence type="ECO:0000256" key="10">
    <source>
        <dbReference type="ARBA" id="ARBA00023027"/>
    </source>
</evidence>
<dbReference type="InterPro" id="IPR010994">
    <property type="entry name" value="RuvA_2-like"/>
</dbReference>
<evidence type="ECO:0000256" key="4">
    <source>
        <dbReference type="ARBA" id="ARBA00022598"/>
    </source>
</evidence>
<dbReference type="AlphaFoldDB" id="A0A554JA00"/>
<comment type="caution">
    <text evidence="15">The sequence shown here is derived from an EMBL/GenBank/DDBJ whole genome shotgun (WGS) entry which is preliminary data.</text>
</comment>
<gene>
    <name evidence="15" type="ORF">CEO22_593</name>
</gene>
<dbReference type="GO" id="GO:0006281">
    <property type="term" value="P:DNA repair"/>
    <property type="evidence" value="ECO:0007669"/>
    <property type="project" value="UniProtKB-KW"/>
</dbReference>
<dbReference type="InterPro" id="IPR004149">
    <property type="entry name" value="Znf_DNAligase_C4"/>
</dbReference>
<dbReference type="InterPro" id="IPR013839">
    <property type="entry name" value="DNAligase_adenylation"/>
</dbReference>
<dbReference type="Gene3D" id="2.40.50.140">
    <property type="entry name" value="Nucleic acid-binding proteins"/>
    <property type="match status" value="1"/>
</dbReference>
<dbReference type="Gene3D" id="6.20.10.30">
    <property type="match status" value="1"/>
</dbReference>
<dbReference type="InterPro" id="IPR013840">
    <property type="entry name" value="DNAligase_N"/>
</dbReference>
<keyword evidence="8" id="KW-0862">Zinc</keyword>
<dbReference type="Pfam" id="PF14520">
    <property type="entry name" value="HHH_5"/>
    <property type="match status" value="1"/>
</dbReference>
<dbReference type="PANTHER" id="PTHR23389:SF9">
    <property type="entry name" value="DNA LIGASE"/>
    <property type="match status" value="1"/>
</dbReference>
<evidence type="ECO:0000256" key="1">
    <source>
        <dbReference type="ARBA" id="ARBA00001946"/>
    </source>
</evidence>
<evidence type="ECO:0000313" key="15">
    <source>
        <dbReference type="EMBL" id="TSC65162.1"/>
    </source>
</evidence>
<name>A0A554JA00_9BACT</name>
<reference evidence="15 16" key="1">
    <citation type="submission" date="2017-08" db="EMBL/GenBank/DDBJ databases">
        <title>Mechanisms for carbon and nitrogen cycling indicate functional differentiation within the Candidate Phyla Radiation.</title>
        <authorList>
            <person name="Danczak R.E."/>
            <person name="Johnston M.D."/>
            <person name="Kenah C."/>
            <person name="Slattery M."/>
            <person name="Wrighton K.C."/>
            <person name="Wilkins M.J."/>
        </authorList>
    </citation>
    <scope>NUCLEOTIDE SEQUENCE [LARGE SCALE GENOMIC DNA]</scope>
    <source>
        <strain evidence="15">Gr01-1014_85</strain>
    </source>
</reference>
<dbReference type="InterPro" id="IPR012340">
    <property type="entry name" value="NA-bd_OB-fold"/>
</dbReference>
<keyword evidence="7" id="KW-0227">DNA damage</keyword>
<keyword evidence="6" id="KW-0479">Metal-binding</keyword>
<keyword evidence="11" id="KW-0234">DNA repair</keyword>
<dbReference type="PIRSF" id="PIRSF001604">
    <property type="entry name" value="LigA"/>
    <property type="match status" value="1"/>
</dbReference>
<dbReference type="SUPFAM" id="SSF52113">
    <property type="entry name" value="BRCT domain"/>
    <property type="match status" value="1"/>
</dbReference>
<dbReference type="GO" id="GO:0003911">
    <property type="term" value="F:DNA ligase (NAD+) activity"/>
    <property type="evidence" value="ECO:0007669"/>
    <property type="project" value="UniProtKB-EC"/>
</dbReference>
<dbReference type="GO" id="GO:0046872">
    <property type="term" value="F:metal ion binding"/>
    <property type="evidence" value="ECO:0007669"/>
    <property type="project" value="UniProtKB-KW"/>
</dbReference>
<dbReference type="InterPro" id="IPR033136">
    <property type="entry name" value="DNA_ligase_CS"/>
</dbReference>
<comment type="similarity">
    <text evidence="13">Belongs to the NAD-dependent DNA ligase family. LigA subfamily.</text>
</comment>
<dbReference type="NCBIfam" id="TIGR00575">
    <property type="entry name" value="dnlj"/>
    <property type="match status" value="1"/>
</dbReference>
<dbReference type="FunFam" id="2.40.50.140:FF:000012">
    <property type="entry name" value="DNA ligase"/>
    <property type="match status" value="1"/>
</dbReference>
<evidence type="ECO:0000256" key="2">
    <source>
        <dbReference type="ARBA" id="ARBA00012722"/>
    </source>
</evidence>
<evidence type="ECO:0000256" key="12">
    <source>
        <dbReference type="ARBA" id="ARBA00034005"/>
    </source>
</evidence>
<evidence type="ECO:0000256" key="7">
    <source>
        <dbReference type="ARBA" id="ARBA00022763"/>
    </source>
</evidence>
<keyword evidence="5" id="KW-0235">DNA replication</keyword>
<evidence type="ECO:0000256" key="8">
    <source>
        <dbReference type="ARBA" id="ARBA00022833"/>
    </source>
</evidence>
<evidence type="ECO:0000256" key="3">
    <source>
        <dbReference type="ARBA" id="ARBA00013308"/>
    </source>
</evidence>
<comment type="cofactor">
    <cofactor evidence="1">
        <name>Mg(2+)</name>
        <dbReference type="ChEBI" id="CHEBI:18420"/>
    </cofactor>
</comment>
<dbReference type="HAMAP" id="MF_01588">
    <property type="entry name" value="DNA_ligase_A"/>
    <property type="match status" value="1"/>
</dbReference>
<dbReference type="GO" id="GO:0006260">
    <property type="term" value="P:DNA replication"/>
    <property type="evidence" value="ECO:0007669"/>
    <property type="project" value="UniProtKB-KW"/>
</dbReference>
<keyword evidence="9" id="KW-0460">Magnesium</keyword>
<evidence type="ECO:0000256" key="5">
    <source>
        <dbReference type="ARBA" id="ARBA00022705"/>
    </source>
</evidence>
<protein>
    <recommendedName>
        <fullName evidence="3">DNA ligase</fullName>
        <ecNumber evidence="2">6.5.1.2</ecNumber>
    </recommendedName>
</protein>
<dbReference type="SMART" id="SM00292">
    <property type="entry name" value="BRCT"/>
    <property type="match status" value="1"/>
</dbReference>
<dbReference type="EMBL" id="VMFD01000062">
    <property type="protein sequence ID" value="TSC65162.1"/>
    <property type="molecule type" value="Genomic_DNA"/>
</dbReference>
<sequence>DGLAVALVYENGQLSYGLTRGDGQSGEDITVNLRTIPSIPLSLRPVTGLNLNSRIEVRGEVYLPKAAFAKLNQERAANEQPLFANPRNAAAGSLRQLDPKITASRQLKFMAYQLILESDQPETHQAEHQLAQQLGFADNADNRLIVGLDSVLEFWTDFESRRASLPYQIDGLVVGLNRTDWRRKAGIVGKSPRAVIALKWPAEEVTTVVEDIIVNVGRTGNLTPVAVLRPVKVAGTLVSRASLHNQDEIDRLDLRLGDTVVIRKAGDIIPEVVKAILGLRPAKTAPYRLPELCPICQSPTLRVEGEAAIRCSNPTCFSVEARRLEHFVSQAAFDIEGLGPRLLERLLELGLIKNFADLFRLEVADLAALDGFQEKLASKLHRSIQSRRELPLRRWLYALGIKGIGEQSAGWLAEYLAKQPAVEAALQTEPLAEGALSKALAAIPLTDWQELPGLGPVAAQALVEYFNSPVGQELIDDLGAVGVRPLLSLPAAESAAGQSLSGERLVFTGTLATLSRAEAEERARQAGALVSSSLTKQTTHLVAGEAAGSKLGQAQEQQIPVWTEAEFLANLD</sequence>
<proteinExistence type="inferred from homology"/>
<keyword evidence="10" id="KW-0520">NAD</keyword>
<evidence type="ECO:0000313" key="16">
    <source>
        <dbReference type="Proteomes" id="UP000316253"/>
    </source>
</evidence>
<keyword evidence="4 15" id="KW-0436">Ligase</keyword>
<feature type="domain" description="BRCT" evidence="14">
    <location>
        <begin position="495"/>
        <end position="572"/>
    </location>
</feature>
<accession>A0A554JA00</accession>
<evidence type="ECO:0000259" key="14">
    <source>
        <dbReference type="PROSITE" id="PS50172"/>
    </source>
</evidence>
<dbReference type="Pfam" id="PF03119">
    <property type="entry name" value="DNA_ligase_ZBD"/>
    <property type="match status" value="1"/>
</dbReference>
<dbReference type="EC" id="6.5.1.2" evidence="2"/>
<evidence type="ECO:0000256" key="11">
    <source>
        <dbReference type="ARBA" id="ARBA00023204"/>
    </source>
</evidence>
<dbReference type="SUPFAM" id="SSF56091">
    <property type="entry name" value="DNA ligase/mRNA capping enzyme, catalytic domain"/>
    <property type="match status" value="1"/>
</dbReference>
<dbReference type="PROSITE" id="PS50172">
    <property type="entry name" value="BRCT"/>
    <property type="match status" value="1"/>
</dbReference>
<dbReference type="InterPro" id="IPR001357">
    <property type="entry name" value="BRCT_dom"/>
</dbReference>
<comment type="catalytic activity">
    <reaction evidence="12">
        <text>NAD(+) + (deoxyribonucleotide)n-3'-hydroxyl + 5'-phospho-(deoxyribonucleotide)m = (deoxyribonucleotide)n+m + AMP + beta-nicotinamide D-nucleotide.</text>
        <dbReference type="EC" id="6.5.1.2"/>
    </reaction>
</comment>
<dbReference type="Pfam" id="PF00533">
    <property type="entry name" value="BRCT"/>
    <property type="match status" value="1"/>
</dbReference>
<dbReference type="PROSITE" id="PS01056">
    <property type="entry name" value="DNA_LIGASE_N2"/>
    <property type="match status" value="1"/>
</dbReference>
<evidence type="ECO:0000256" key="6">
    <source>
        <dbReference type="ARBA" id="ARBA00022723"/>
    </source>
</evidence>
<dbReference type="Pfam" id="PF03120">
    <property type="entry name" value="OB_DNA_ligase"/>
    <property type="match status" value="1"/>
</dbReference>
<evidence type="ECO:0000256" key="13">
    <source>
        <dbReference type="ARBA" id="ARBA00060881"/>
    </source>
</evidence>
<dbReference type="InterPro" id="IPR004150">
    <property type="entry name" value="NAD_DNA_ligase_OB"/>
</dbReference>
<dbReference type="Gene3D" id="3.40.50.10190">
    <property type="entry name" value="BRCT domain"/>
    <property type="match status" value="1"/>
</dbReference>
<dbReference type="Pfam" id="PF01653">
    <property type="entry name" value="DNA_ligase_aden"/>
    <property type="match status" value="1"/>
</dbReference>
<organism evidence="15 16">
    <name type="scientific">Candidatus Berkelbacteria bacterium Gr01-1014_85</name>
    <dbReference type="NCBI Taxonomy" id="2017150"/>
    <lineage>
        <taxon>Bacteria</taxon>
        <taxon>Candidatus Berkelbacteria</taxon>
    </lineage>
</organism>
<evidence type="ECO:0000256" key="9">
    <source>
        <dbReference type="ARBA" id="ARBA00022842"/>
    </source>
</evidence>
<dbReference type="CDD" id="cd17748">
    <property type="entry name" value="BRCT_DNA_ligase_like"/>
    <property type="match status" value="1"/>
</dbReference>
<dbReference type="SMART" id="SM00532">
    <property type="entry name" value="LIGANc"/>
    <property type="match status" value="1"/>
</dbReference>